<reference evidence="2 3" key="1">
    <citation type="submission" date="2024-09" db="EMBL/GenBank/DDBJ databases">
        <authorList>
            <person name="Sun Q."/>
            <person name="Mori K."/>
        </authorList>
    </citation>
    <scope>NUCLEOTIDE SEQUENCE [LARGE SCALE GENOMIC DNA]</scope>
    <source>
        <strain evidence="2 3">CCM 7609</strain>
    </source>
</reference>
<evidence type="ECO:0000313" key="2">
    <source>
        <dbReference type="EMBL" id="MFB9069851.1"/>
    </source>
</evidence>
<evidence type="ECO:0000256" key="1">
    <source>
        <dbReference type="SAM" id="MobiDB-lite"/>
    </source>
</evidence>
<organism evidence="2 3">
    <name type="scientific">Citricoccus parietis</name>
    <dbReference type="NCBI Taxonomy" id="592307"/>
    <lineage>
        <taxon>Bacteria</taxon>
        <taxon>Bacillati</taxon>
        <taxon>Actinomycetota</taxon>
        <taxon>Actinomycetes</taxon>
        <taxon>Micrococcales</taxon>
        <taxon>Micrococcaceae</taxon>
        <taxon>Citricoccus</taxon>
    </lineage>
</organism>
<keyword evidence="3" id="KW-1185">Reference proteome</keyword>
<proteinExistence type="predicted"/>
<dbReference type="EMBL" id="JBHMFI010000001">
    <property type="protein sequence ID" value="MFB9069851.1"/>
    <property type="molecule type" value="Genomic_DNA"/>
</dbReference>
<dbReference type="Proteomes" id="UP001589575">
    <property type="component" value="Unassembled WGS sequence"/>
</dbReference>
<sequence length="69" mass="7232">MPTAPWSWPSTTSGRQDTWPSSAGTSTSPESPQDHPGHVTVPQGGISASVLSCPRRLGPTTDPLPPQRV</sequence>
<protein>
    <submittedName>
        <fullName evidence="2">Uncharacterized protein</fullName>
    </submittedName>
</protein>
<evidence type="ECO:0000313" key="3">
    <source>
        <dbReference type="Proteomes" id="UP001589575"/>
    </source>
</evidence>
<accession>A0ABV5FT52</accession>
<gene>
    <name evidence="2" type="ORF">ACFFX0_01010</name>
</gene>
<name>A0ABV5FT52_9MICC</name>
<comment type="caution">
    <text evidence="2">The sequence shown here is derived from an EMBL/GenBank/DDBJ whole genome shotgun (WGS) entry which is preliminary data.</text>
</comment>
<feature type="region of interest" description="Disordered" evidence="1">
    <location>
        <begin position="1"/>
        <end position="69"/>
    </location>
</feature>
<feature type="compositionally biased region" description="Polar residues" evidence="1">
    <location>
        <begin position="8"/>
        <end position="31"/>
    </location>
</feature>